<proteinExistence type="predicted"/>
<dbReference type="Proteomes" id="UP001529180">
    <property type="component" value="Unassembled WGS sequence"/>
</dbReference>
<organism evidence="1 2">
    <name type="scientific">Thalassospira aquimaris</name>
    <dbReference type="NCBI Taxonomy" id="3037796"/>
    <lineage>
        <taxon>Bacteria</taxon>
        <taxon>Pseudomonadati</taxon>
        <taxon>Pseudomonadota</taxon>
        <taxon>Alphaproteobacteria</taxon>
        <taxon>Rhodospirillales</taxon>
        <taxon>Thalassospiraceae</taxon>
        <taxon>Thalassospira</taxon>
    </lineage>
</organism>
<accession>A0ABT6GF63</accession>
<evidence type="ECO:0000313" key="2">
    <source>
        <dbReference type="Proteomes" id="UP001529180"/>
    </source>
</evidence>
<protein>
    <submittedName>
        <fullName evidence="1">Uncharacterized protein</fullName>
    </submittedName>
</protein>
<evidence type="ECO:0000313" key="1">
    <source>
        <dbReference type="EMBL" id="MDG4720728.1"/>
    </source>
</evidence>
<sequence>MGNPHHYSIELPRRCMTVIDNLWTTAEKIYGEDRPDIGPLTSTFLLSMSMPILSIPLERIERQIDRPAGTGYADDTFLNPAVVNAFENVIRRGQLGDAPFYKGGAWRFHSIKKGPFLNIAEGIPEPVADRLSSDEAVEAARSMPAQQWISIIRNAMAHGGIAYLDEHGRSSYGTPVKMYAFVSGKYGKPKCQHADAECRYGLGMLEGLNILRVSEMDYRDFLHDWVKWLEVK</sequence>
<dbReference type="EMBL" id="JARSBO010000008">
    <property type="protein sequence ID" value="MDG4720728.1"/>
    <property type="molecule type" value="Genomic_DNA"/>
</dbReference>
<gene>
    <name evidence="1" type="ORF">P7680_17110</name>
</gene>
<dbReference type="RefSeq" id="WP_278006921.1">
    <property type="nucleotide sequence ID" value="NZ_JARSBO010000008.1"/>
</dbReference>
<comment type="caution">
    <text evidence="1">The sequence shown here is derived from an EMBL/GenBank/DDBJ whole genome shotgun (WGS) entry which is preliminary data.</text>
</comment>
<name>A0ABT6GF63_9PROT</name>
<reference evidence="1 2" key="1">
    <citation type="submission" date="2023-03" db="EMBL/GenBank/DDBJ databases">
        <title>Strain FZY0004 represents a novel species in the genus Thalassospira isolated from seawater.</title>
        <authorList>
            <person name="Fu Z.-Y."/>
        </authorList>
    </citation>
    <scope>NUCLEOTIDE SEQUENCE [LARGE SCALE GENOMIC DNA]</scope>
    <source>
        <strain evidence="1 2">FZY0004</strain>
    </source>
</reference>
<keyword evidence="2" id="KW-1185">Reference proteome</keyword>